<dbReference type="InterPro" id="IPR038286">
    <property type="entry name" value="IPK_sf"/>
</dbReference>
<dbReference type="AlphaFoldDB" id="A0AB34H903"/>
<comment type="similarity">
    <text evidence="1">Belongs to the inositol phosphokinase (IPK) family.</text>
</comment>
<proteinExistence type="inferred from homology"/>
<keyword evidence="5" id="KW-1185">Reference proteome</keyword>
<reference evidence="4 5" key="1">
    <citation type="submission" date="2022-11" db="EMBL/GenBank/DDBJ databases">
        <title>Whole genome sequence of Eschrichtius robustus ER-17-0199.</title>
        <authorList>
            <person name="Bruniche-Olsen A."/>
            <person name="Black A.N."/>
            <person name="Fields C.J."/>
            <person name="Walden K."/>
            <person name="Dewoody J.A."/>
        </authorList>
    </citation>
    <scope>NUCLEOTIDE SEQUENCE [LARGE SCALE GENOMIC DNA]</scope>
    <source>
        <strain evidence="4">ER-17-0199</strain>
        <tissue evidence="4">Blubber</tissue>
    </source>
</reference>
<gene>
    <name evidence="4" type="ORF">J1605_022177</name>
</gene>
<evidence type="ECO:0000256" key="1">
    <source>
        <dbReference type="ARBA" id="ARBA00007374"/>
    </source>
</evidence>
<dbReference type="Pfam" id="PF03770">
    <property type="entry name" value="IPK"/>
    <property type="match status" value="1"/>
</dbReference>
<evidence type="ECO:0000256" key="3">
    <source>
        <dbReference type="ARBA" id="ARBA00022777"/>
    </source>
</evidence>
<evidence type="ECO:0000313" key="5">
    <source>
        <dbReference type="Proteomes" id="UP001159641"/>
    </source>
</evidence>
<evidence type="ECO:0000313" key="4">
    <source>
        <dbReference type="EMBL" id="KAJ8789242.1"/>
    </source>
</evidence>
<dbReference type="Gene3D" id="3.30.470.160">
    <property type="entry name" value="Inositol polyphosphate kinase"/>
    <property type="match status" value="1"/>
</dbReference>
<keyword evidence="2" id="KW-0808">Transferase</keyword>
<protein>
    <submittedName>
        <fullName evidence="4">Uncharacterized protein</fullName>
    </submittedName>
</protein>
<organism evidence="4 5">
    <name type="scientific">Eschrichtius robustus</name>
    <name type="common">California gray whale</name>
    <name type="synonym">Eschrichtius gibbosus</name>
    <dbReference type="NCBI Taxonomy" id="9764"/>
    <lineage>
        <taxon>Eukaryota</taxon>
        <taxon>Metazoa</taxon>
        <taxon>Chordata</taxon>
        <taxon>Craniata</taxon>
        <taxon>Vertebrata</taxon>
        <taxon>Euteleostomi</taxon>
        <taxon>Mammalia</taxon>
        <taxon>Eutheria</taxon>
        <taxon>Laurasiatheria</taxon>
        <taxon>Artiodactyla</taxon>
        <taxon>Whippomorpha</taxon>
        <taxon>Cetacea</taxon>
        <taxon>Mysticeti</taxon>
        <taxon>Eschrichtiidae</taxon>
        <taxon>Eschrichtius</taxon>
    </lineage>
</organism>
<sequence length="116" mass="12921">MRLCQRGDDTSGQKAANQIRGCQQSTPALIGLHQGGVQVYPAGHGQLMFMNKYHRQKLWVQSYKEVPFWFFHSRRHLCCAPGGPLLRKLAELRRCWSGRGPPASTPAGHPRGQGVA</sequence>
<dbReference type="GO" id="GO:0032958">
    <property type="term" value="P:inositol phosphate biosynthetic process"/>
    <property type="evidence" value="ECO:0007669"/>
    <property type="project" value="InterPro"/>
</dbReference>
<dbReference type="InterPro" id="IPR005522">
    <property type="entry name" value="IPK"/>
</dbReference>
<keyword evidence="3" id="KW-0418">Kinase</keyword>
<comment type="caution">
    <text evidence="4">The sequence shown here is derived from an EMBL/GenBank/DDBJ whole genome shotgun (WGS) entry which is preliminary data.</text>
</comment>
<dbReference type="Proteomes" id="UP001159641">
    <property type="component" value="Unassembled WGS sequence"/>
</dbReference>
<name>A0AB34H903_ESCRO</name>
<evidence type="ECO:0000256" key="2">
    <source>
        <dbReference type="ARBA" id="ARBA00022679"/>
    </source>
</evidence>
<dbReference type="GO" id="GO:0016301">
    <property type="term" value="F:kinase activity"/>
    <property type="evidence" value="ECO:0007669"/>
    <property type="project" value="UniProtKB-KW"/>
</dbReference>
<accession>A0AB34H903</accession>
<dbReference type="EMBL" id="JAIQCJ010001430">
    <property type="protein sequence ID" value="KAJ8789242.1"/>
    <property type="molecule type" value="Genomic_DNA"/>
</dbReference>